<sequence length="61" mass="7079">MSVVQSLRIRRRILLVEPGYKNPYPPLGLMKISSWHKKRGDIVDFIKDGCFEGYLAIVYPN</sequence>
<accession>A0A7C3UZU0</accession>
<proteinExistence type="predicted"/>
<evidence type="ECO:0000313" key="1">
    <source>
        <dbReference type="EMBL" id="HGE99986.1"/>
    </source>
</evidence>
<dbReference type="AlphaFoldDB" id="A0A7C3UZU0"/>
<name>A0A7C3UZU0_UNCW3</name>
<reference evidence="1" key="1">
    <citation type="journal article" date="2020" name="mSystems">
        <title>Genome- and Community-Level Interaction Insights into Carbon Utilization and Element Cycling Functions of Hydrothermarchaeota in Hydrothermal Sediment.</title>
        <authorList>
            <person name="Zhou Z."/>
            <person name="Liu Y."/>
            <person name="Xu W."/>
            <person name="Pan J."/>
            <person name="Luo Z.H."/>
            <person name="Li M."/>
        </authorList>
    </citation>
    <scope>NUCLEOTIDE SEQUENCE [LARGE SCALE GENOMIC DNA]</scope>
    <source>
        <strain evidence="1">SpSt-906</strain>
    </source>
</reference>
<dbReference type="EMBL" id="DTMQ01000048">
    <property type="protein sequence ID" value="HGE99986.1"/>
    <property type="molecule type" value="Genomic_DNA"/>
</dbReference>
<comment type="caution">
    <text evidence="1">The sequence shown here is derived from an EMBL/GenBank/DDBJ whole genome shotgun (WGS) entry which is preliminary data.</text>
</comment>
<organism evidence="1">
    <name type="scientific">candidate division WOR-3 bacterium</name>
    <dbReference type="NCBI Taxonomy" id="2052148"/>
    <lineage>
        <taxon>Bacteria</taxon>
        <taxon>Bacteria division WOR-3</taxon>
    </lineage>
</organism>
<gene>
    <name evidence="1" type="ORF">ENX07_07980</name>
</gene>
<protein>
    <submittedName>
        <fullName evidence="1">Uncharacterized protein</fullName>
    </submittedName>
</protein>